<evidence type="ECO:0000313" key="4">
    <source>
        <dbReference type="Proteomes" id="UP000295438"/>
    </source>
</evidence>
<evidence type="ECO:0000313" key="3">
    <source>
        <dbReference type="EMBL" id="TDK49779.1"/>
    </source>
</evidence>
<dbReference type="InterPro" id="IPR013229">
    <property type="entry name" value="PEGA"/>
</dbReference>
<accession>A0A4R5VC62</accession>
<proteinExistence type="predicted"/>
<sequence>MKQLYLLPLLLLGLFVFSNSQAQKLTITANHSDAKFILLNDYDDSEKQELGTGTIEYKLEKNLKNRIKITKPGYQPVIKEYNKDLKWDKDQNVVLDVRRVDVTAEPFDAEIFVDGRRIGTKAIFVSIPKDRSATIEVRKPGFAPLTRTYYNSPDRETPPIRDYFELKDRQVRVEVQPADGSVTVNGNLVGKGNQDVNVPNGDCVTVTVSKDGFVEYERVYCNKPGIDPEPPTRETVALEERLVRINTVPSDAAIEIQGQRMGLGAYDVKIPKGQCVRVTVSKDGFVKYYKDYCNQANRNEPPIQETIEMARDQAYDNSVSSDLANVRITVPVDSAYSAEEAWRILSSIVTRYFDILETVDFNTGYLTTSWQVENFNSAVIRTRVIVSSGGNSDQLAYAVKLVSQAAELNDPNRTKEVITVKDDEYFRDWSRIMIKYQGLIEEIQARIQ</sequence>
<feature type="domain" description="PEGA" evidence="2">
    <location>
        <begin position="171"/>
        <end position="218"/>
    </location>
</feature>
<dbReference type="AlphaFoldDB" id="A0A4R5VC62"/>
<dbReference type="Pfam" id="PF08308">
    <property type="entry name" value="PEGA"/>
    <property type="match status" value="1"/>
</dbReference>
<feature type="signal peptide" evidence="1">
    <location>
        <begin position="1"/>
        <end position="22"/>
    </location>
</feature>
<reference evidence="3 4" key="1">
    <citation type="submission" date="2019-03" db="EMBL/GenBank/DDBJ databases">
        <title>Algoriphagus aquimaris sp. nov., isolated form marine sediment in Pohang, Korea.</title>
        <authorList>
            <person name="Kim J."/>
            <person name="Yoon S.-H."/>
            <person name="Lee S.-S."/>
        </authorList>
    </citation>
    <scope>NUCLEOTIDE SEQUENCE [LARGE SCALE GENOMIC DNA]</scope>
    <source>
        <strain evidence="3 4">F21</strain>
    </source>
</reference>
<dbReference type="Proteomes" id="UP000295438">
    <property type="component" value="Unassembled WGS sequence"/>
</dbReference>
<evidence type="ECO:0000259" key="2">
    <source>
        <dbReference type="Pfam" id="PF08308"/>
    </source>
</evidence>
<comment type="caution">
    <text evidence="3">The sequence shown here is derived from an EMBL/GenBank/DDBJ whole genome shotgun (WGS) entry which is preliminary data.</text>
</comment>
<keyword evidence="1" id="KW-0732">Signal</keyword>
<dbReference type="EMBL" id="SMUW01000024">
    <property type="protein sequence ID" value="TDK49779.1"/>
    <property type="molecule type" value="Genomic_DNA"/>
</dbReference>
<evidence type="ECO:0000256" key="1">
    <source>
        <dbReference type="SAM" id="SignalP"/>
    </source>
</evidence>
<protein>
    <submittedName>
        <fullName evidence="3">PEGA domain-containing protein</fullName>
    </submittedName>
</protein>
<gene>
    <name evidence="3" type="ORF">E1898_02740</name>
</gene>
<dbReference type="RefSeq" id="WP_133389735.1">
    <property type="nucleotide sequence ID" value="NZ_SMUW01000024.1"/>
</dbReference>
<keyword evidence="4" id="KW-1185">Reference proteome</keyword>
<feature type="chain" id="PRO_5020219793" evidence="1">
    <location>
        <begin position="23"/>
        <end position="448"/>
    </location>
</feature>
<name>A0A4R5VC62_9BACT</name>
<organism evidence="3 4">
    <name type="scientific">Algoriphagus formosus</name>
    <dbReference type="NCBI Taxonomy" id="2007308"/>
    <lineage>
        <taxon>Bacteria</taxon>
        <taxon>Pseudomonadati</taxon>
        <taxon>Bacteroidota</taxon>
        <taxon>Cytophagia</taxon>
        <taxon>Cytophagales</taxon>
        <taxon>Cyclobacteriaceae</taxon>
        <taxon>Algoriphagus</taxon>
    </lineage>
</organism>